<dbReference type="EMBL" id="DS989846">
    <property type="protein sequence ID" value="EDX76286.1"/>
    <property type="molecule type" value="Genomic_DNA"/>
</dbReference>
<gene>
    <name evidence="1" type="ORF">MC7420_4542</name>
</gene>
<organism evidence="1 2">
    <name type="scientific">Coleofasciculus chthonoplastes PCC 7420</name>
    <dbReference type="NCBI Taxonomy" id="118168"/>
    <lineage>
        <taxon>Bacteria</taxon>
        <taxon>Bacillati</taxon>
        <taxon>Cyanobacteriota</taxon>
        <taxon>Cyanophyceae</taxon>
        <taxon>Coleofasciculales</taxon>
        <taxon>Coleofasciculaceae</taxon>
        <taxon>Coleofasciculus</taxon>
    </lineage>
</organism>
<name>B4VNT1_9CYAN</name>
<proteinExistence type="predicted"/>
<evidence type="ECO:0000313" key="1">
    <source>
        <dbReference type="EMBL" id="EDX76286.1"/>
    </source>
</evidence>
<protein>
    <submittedName>
        <fullName evidence="1">Uncharacterized protein</fullName>
    </submittedName>
</protein>
<sequence length="45" mass="5235">MHSLDELAIQSMPCFCAYVKYYQIFSLGQKVEPTPNVVIFVMDMF</sequence>
<dbReference type="HOGENOM" id="CLU_3198469_0_0_3"/>
<reference evidence="1 2" key="1">
    <citation type="submission" date="2008-07" db="EMBL/GenBank/DDBJ databases">
        <authorList>
            <person name="Tandeau de Marsac N."/>
            <person name="Ferriera S."/>
            <person name="Johnson J."/>
            <person name="Kravitz S."/>
            <person name="Beeson K."/>
            <person name="Sutton G."/>
            <person name="Rogers Y.-H."/>
            <person name="Friedman R."/>
            <person name="Frazier M."/>
            <person name="Venter J.C."/>
        </authorList>
    </citation>
    <scope>NUCLEOTIDE SEQUENCE [LARGE SCALE GENOMIC DNA]</scope>
    <source>
        <strain evidence="1 2">PCC 7420</strain>
    </source>
</reference>
<accession>B4VNT1</accession>
<dbReference type="Proteomes" id="UP000003835">
    <property type="component" value="Unassembled WGS sequence"/>
</dbReference>
<evidence type="ECO:0000313" key="2">
    <source>
        <dbReference type="Proteomes" id="UP000003835"/>
    </source>
</evidence>
<dbReference type="AlphaFoldDB" id="B4VNT1"/>
<keyword evidence="2" id="KW-1185">Reference proteome</keyword>